<sequence length="110" mass="11975">MKRCLGRVRQVSTWRGTFPKPQDWMSVPVDSPSRNSLIAITGGTKIEGILPWDRTDIVGFSGSAIKPLEEQSSYANSVARTKIEGLIANAPPGVRKTVMIAGTVIHSIRN</sequence>
<proteinExistence type="predicted"/>
<name>A0A2G5SZB3_9PELO</name>
<dbReference type="STRING" id="1611254.A0A2G5SZB3"/>
<dbReference type="EMBL" id="PDUG01000006">
    <property type="protein sequence ID" value="PIC20377.1"/>
    <property type="molecule type" value="Genomic_DNA"/>
</dbReference>
<dbReference type="Proteomes" id="UP000230233">
    <property type="component" value="Chromosome X"/>
</dbReference>
<organism evidence="1 2">
    <name type="scientific">Caenorhabditis nigoni</name>
    <dbReference type="NCBI Taxonomy" id="1611254"/>
    <lineage>
        <taxon>Eukaryota</taxon>
        <taxon>Metazoa</taxon>
        <taxon>Ecdysozoa</taxon>
        <taxon>Nematoda</taxon>
        <taxon>Chromadorea</taxon>
        <taxon>Rhabditida</taxon>
        <taxon>Rhabditina</taxon>
        <taxon>Rhabditomorpha</taxon>
        <taxon>Rhabditoidea</taxon>
        <taxon>Rhabditidae</taxon>
        <taxon>Peloderinae</taxon>
        <taxon>Caenorhabditis</taxon>
    </lineage>
</organism>
<gene>
    <name evidence="1" type="primary">Cnig_chr_X.g25600</name>
    <name evidence="1" type="ORF">B9Z55_025600</name>
</gene>
<reference evidence="2" key="1">
    <citation type="submission" date="2017-10" db="EMBL/GenBank/DDBJ databases">
        <title>Rapid genome shrinkage in a self-fertile nematode reveals novel sperm competition proteins.</title>
        <authorList>
            <person name="Yin D."/>
            <person name="Schwarz E.M."/>
            <person name="Thomas C.G."/>
            <person name="Felde R.L."/>
            <person name="Korf I.F."/>
            <person name="Cutter A.D."/>
            <person name="Schartner C.M."/>
            <person name="Ralston E.J."/>
            <person name="Meyer B.J."/>
            <person name="Haag E.S."/>
        </authorList>
    </citation>
    <scope>NUCLEOTIDE SEQUENCE [LARGE SCALE GENOMIC DNA]</scope>
    <source>
        <strain evidence="2">JU1422</strain>
    </source>
</reference>
<evidence type="ECO:0000313" key="1">
    <source>
        <dbReference type="EMBL" id="PIC20377.1"/>
    </source>
</evidence>
<dbReference type="AlphaFoldDB" id="A0A2G5SZB3"/>
<keyword evidence="2" id="KW-1185">Reference proteome</keyword>
<protein>
    <submittedName>
        <fullName evidence="1">Uncharacterized protein</fullName>
    </submittedName>
</protein>
<comment type="caution">
    <text evidence="1">The sequence shown here is derived from an EMBL/GenBank/DDBJ whole genome shotgun (WGS) entry which is preliminary data.</text>
</comment>
<accession>A0A2G5SZB3</accession>
<evidence type="ECO:0000313" key="2">
    <source>
        <dbReference type="Proteomes" id="UP000230233"/>
    </source>
</evidence>